<keyword evidence="2 7" id="KW-0963">Cytoplasm</keyword>
<gene>
    <name evidence="7" type="primary">deoC</name>
    <name evidence="8" type="ORF">JP39_08520</name>
</gene>
<evidence type="ECO:0000256" key="1">
    <source>
        <dbReference type="ARBA" id="ARBA00010936"/>
    </source>
</evidence>
<keyword evidence="3 7" id="KW-0456">Lyase</keyword>
<evidence type="ECO:0000313" key="9">
    <source>
        <dbReference type="Proteomes" id="UP000061546"/>
    </source>
</evidence>
<comment type="similarity">
    <text evidence="1 7">Belongs to the DeoC/FbaB aldolase family. DeoC type 1 subfamily.</text>
</comment>
<evidence type="ECO:0000256" key="3">
    <source>
        <dbReference type="ARBA" id="ARBA00023239"/>
    </source>
</evidence>
<feature type="active site" description="Proton donor/acceptor" evidence="7">
    <location>
        <position position="188"/>
    </location>
</feature>
<dbReference type="GO" id="GO:0004139">
    <property type="term" value="F:deoxyribose-phosphate aldolase activity"/>
    <property type="evidence" value="ECO:0007669"/>
    <property type="project" value="UniProtKB-UniRule"/>
</dbReference>
<protein>
    <recommendedName>
        <fullName evidence="7">Deoxyribose-phosphate aldolase</fullName>
        <shortName evidence="7">DERA</shortName>
        <ecNumber evidence="7">4.1.2.4</ecNumber>
    </recommendedName>
    <alternativeName>
        <fullName evidence="7">2-deoxy-D-ribose 5-phosphate aldolase</fullName>
    </alternativeName>
    <alternativeName>
        <fullName evidence="7">Phosphodeoxyriboaldolase</fullName>
        <shortName evidence="7">Deoxyriboaldolase</shortName>
    </alternativeName>
</protein>
<dbReference type="SUPFAM" id="SSF51569">
    <property type="entry name" value="Aldolase"/>
    <property type="match status" value="1"/>
</dbReference>
<dbReference type="Proteomes" id="UP000061546">
    <property type="component" value="Chromosome"/>
</dbReference>
<dbReference type="GO" id="GO:0009264">
    <property type="term" value="P:deoxyribonucleotide catabolic process"/>
    <property type="evidence" value="ECO:0007669"/>
    <property type="project" value="UniProtKB-UniRule"/>
</dbReference>
<reference evidence="8 9" key="1">
    <citation type="submission" date="2015-08" db="EMBL/GenBank/DDBJ databases">
        <title>Genomic sequence of Lactobacillus heilongjiangensis DSM 28069, isolated from Chinese traditional pickle.</title>
        <authorList>
            <person name="Jiang X."/>
            <person name="Zheng B."/>
            <person name="Cheng H."/>
        </authorList>
    </citation>
    <scope>NUCLEOTIDE SEQUENCE [LARGE SCALE GENOMIC DNA]</scope>
    <source>
        <strain evidence="8 9">DSM 28069</strain>
    </source>
</reference>
<evidence type="ECO:0000256" key="2">
    <source>
        <dbReference type="ARBA" id="ARBA00022490"/>
    </source>
</evidence>
<dbReference type="InterPro" id="IPR028581">
    <property type="entry name" value="DeoC_typeI"/>
</dbReference>
<dbReference type="EC" id="4.1.2.4" evidence="7"/>
<dbReference type="HAMAP" id="MF_00114">
    <property type="entry name" value="DeoC_type1"/>
    <property type="match status" value="1"/>
</dbReference>
<dbReference type="AlphaFoldDB" id="A0A0K2LDL6"/>
<dbReference type="NCBIfam" id="TIGR00126">
    <property type="entry name" value="deoC"/>
    <property type="match status" value="1"/>
</dbReference>
<comment type="subcellular location">
    <subcellularLocation>
        <location evidence="7">Cytoplasm</location>
    </subcellularLocation>
</comment>
<feature type="active site" description="Schiff-base intermediate with acetaldehyde" evidence="7">
    <location>
        <position position="159"/>
    </location>
</feature>
<accession>A0A0K2LDL6</accession>
<feature type="active site" description="Proton donor/acceptor" evidence="7">
    <location>
        <position position="95"/>
    </location>
</feature>
<dbReference type="KEGG" id="lhi:JP39_08520"/>
<evidence type="ECO:0000256" key="7">
    <source>
        <dbReference type="HAMAP-Rule" id="MF_00114"/>
    </source>
</evidence>
<dbReference type="PIRSF" id="PIRSF001357">
    <property type="entry name" value="DeoC"/>
    <property type="match status" value="1"/>
</dbReference>
<dbReference type="GO" id="GO:0016052">
    <property type="term" value="P:carbohydrate catabolic process"/>
    <property type="evidence" value="ECO:0007669"/>
    <property type="project" value="TreeGrafter"/>
</dbReference>
<dbReference type="GO" id="GO:0005737">
    <property type="term" value="C:cytoplasm"/>
    <property type="evidence" value="ECO:0007669"/>
    <property type="project" value="UniProtKB-SubCell"/>
</dbReference>
<comment type="catalytic activity">
    <reaction evidence="5 7">
        <text>2-deoxy-D-ribose 5-phosphate = D-glyceraldehyde 3-phosphate + acetaldehyde</text>
        <dbReference type="Rhea" id="RHEA:12821"/>
        <dbReference type="ChEBI" id="CHEBI:15343"/>
        <dbReference type="ChEBI" id="CHEBI:59776"/>
        <dbReference type="ChEBI" id="CHEBI:62877"/>
        <dbReference type="EC" id="4.1.2.4"/>
    </reaction>
</comment>
<keyword evidence="9" id="KW-1185">Reference proteome</keyword>
<dbReference type="STRING" id="1074467.JP39_08520"/>
<dbReference type="InterPro" id="IPR013785">
    <property type="entry name" value="Aldolase_TIM"/>
</dbReference>
<evidence type="ECO:0000256" key="5">
    <source>
        <dbReference type="ARBA" id="ARBA00048791"/>
    </source>
</evidence>
<dbReference type="PANTHER" id="PTHR10889:SF1">
    <property type="entry name" value="DEOXYRIBOSE-PHOSPHATE ALDOLASE"/>
    <property type="match status" value="1"/>
</dbReference>
<proteinExistence type="inferred from homology"/>
<evidence type="ECO:0000256" key="6">
    <source>
        <dbReference type="ARBA" id="ARBA00056337"/>
    </source>
</evidence>
<dbReference type="CDD" id="cd00959">
    <property type="entry name" value="DeoC"/>
    <property type="match status" value="1"/>
</dbReference>
<dbReference type="UniPathway" id="UPA00002">
    <property type="reaction ID" value="UER00468"/>
</dbReference>
<dbReference type="FunFam" id="3.20.20.70:FF:000044">
    <property type="entry name" value="Deoxyribose-phosphate aldolase"/>
    <property type="match status" value="1"/>
</dbReference>
<dbReference type="InterPro" id="IPR011343">
    <property type="entry name" value="DeoC"/>
</dbReference>
<dbReference type="EMBL" id="CP012559">
    <property type="protein sequence ID" value="ALB29394.1"/>
    <property type="molecule type" value="Genomic_DNA"/>
</dbReference>
<organism evidence="8 9">
    <name type="scientific">Companilactobacillus heilongjiangensis</name>
    <dbReference type="NCBI Taxonomy" id="1074467"/>
    <lineage>
        <taxon>Bacteria</taxon>
        <taxon>Bacillati</taxon>
        <taxon>Bacillota</taxon>
        <taxon>Bacilli</taxon>
        <taxon>Lactobacillales</taxon>
        <taxon>Lactobacillaceae</taxon>
        <taxon>Companilactobacillus</taxon>
    </lineage>
</organism>
<dbReference type="OrthoDB" id="9778711at2"/>
<keyword evidence="4 7" id="KW-0704">Schiff base</keyword>
<evidence type="ECO:0000256" key="4">
    <source>
        <dbReference type="ARBA" id="ARBA00023270"/>
    </source>
</evidence>
<dbReference type="GO" id="GO:0006018">
    <property type="term" value="P:2-deoxyribose 1-phosphate catabolic process"/>
    <property type="evidence" value="ECO:0007669"/>
    <property type="project" value="UniProtKB-UniRule"/>
</dbReference>
<comment type="pathway">
    <text evidence="7">Carbohydrate degradation; 2-deoxy-D-ribose 1-phosphate degradation; D-glyceraldehyde 3-phosphate and acetaldehyde from 2-deoxy-alpha-D-ribose 1-phosphate: step 2/2.</text>
</comment>
<dbReference type="SMART" id="SM01133">
    <property type="entry name" value="DeoC"/>
    <property type="match status" value="1"/>
</dbReference>
<dbReference type="InterPro" id="IPR002915">
    <property type="entry name" value="DeoC/FbaB/LacD_aldolase"/>
</dbReference>
<dbReference type="RefSeq" id="WP_041500478.1">
    <property type="nucleotide sequence ID" value="NZ_BJDV01000002.1"/>
</dbReference>
<sequence>MLEYTLNELERLVDHTNLHAYASDADMVKLCDEAKEYHFRMVAINQVQSKVCYNELKDTDIDIGAAISFPLGQTTIESKLFDIKNALENGANEIDYVINITEVKNGNFAYIKDEMERIVKLCHDNSVLIKVIFENTYLTKDEIKHVAEIAKEVKPDFIKTSTGFGPSGAKIEDVKLMKEVVGDDVSVKAAGGIRNSDDFLAMIAAGADRIGTSSGIKIIDAIKQRMEFDHVDSIKIDRKYQKNMK</sequence>
<name>A0A0K2LDL6_9LACO</name>
<evidence type="ECO:0000313" key="8">
    <source>
        <dbReference type="EMBL" id="ALB29394.1"/>
    </source>
</evidence>
<dbReference type="PANTHER" id="PTHR10889">
    <property type="entry name" value="DEOXYRIBOSE-PHOSPHATE ALDOLASE"/>
    <property type="match status" value="1"/>
</dbReference>
<comment type="function">
    <text evidence="6 7">Catalyzes a reversible aldol reaction between acetaldehyde and D-glyceraldehyde 3-phosphate to generate 2-deoxy-D-ribose 5-phosphate.</text>
</comment>
<dbReference type="Pfam" id="PF01791">
    <property type="entry name" value="DeoC"/>
    <property type="match status" value="1"/>
</dbReference>
<dbReference type="Gene3D" id="3.20.20.70">
    <property type="entry name" value="Aldolase class I"/>
    <property type="match status" value="1"/>
</dbReference>